<dbReference type="AlphaFoldDB" id="A0AAV7Q0D4"/>
<feature type="region of interest" description="Disordered" evidence="1">
    <location>
        <begin position="1"/>
        <end position="84"/>
    </location>
</feature>
<name>A0AAV7Q0D4_PLEWA</name>
<keyword evidence="3" id="KW-1185">Reference proteome</keyword>
<evidence type="ECO:0000313" key="2">
    <source>
        <dbReference type="EMBL" id="KAJ1131578.1"/>
    </source>
</evidence>
<evidence type="ECO:0000256" key="1">
    <source>
        <dbReference type="SAM" id="MobiDB-lite"/>
    </source>
</evidence>
<proteinExistence type="predicted"/>
<dbReference type="EMBL" id="JANPWB010000011">
    <property type="protein sequence ID" value="KAJ1131578.1"/>
    <property type="molecule type" value="Genomic_DNA"/>
</dbReference>
<accession>A0AAV7Q0D4</accession>
<sequence>MKRKHGTSATTSEQPARHKKTKNHLTRQKSDREKQAEAPKKGTKEAGELTEAATPGPSKKAKTTNGMGSPEGFGAKVRDHRELE</sequence>
<evidence type="ECO:0000313" key="3">
    <source>
        <dbReference type="Proteomes" id="UP001066276"/>
    </source>
</evidence>
<comment type="caution">
    <text evidence="2">The sequence shown here is derived from an EMBL/GenBank/DDBJ whole genome shotgun (WGS) entry which is preliminary data.</text>
</comment>
<dbReference type="Proteomes" id="UP001066276">
    <property type="component" value="Chromosome 7"/>
</dbReference>
<protein>
    <submittedName>
        <fullName evidence="2">Uncharacterized protein</fullName>
    </submittedName>
</protein>
<feature type="compositionally biased region" description="Basic and acidic residues" evidence="1">
    <location>
        <begin position="28"/>
        <end position="47"/>
    </location>
</feature>
<reference evidence="2" key="1">
    <citation type="journal article" date="2022" name="bioRxiv">
        <title>Sequencing and chromosome-scale assembly of the giantPleurodeles waltlgenome.</title>
        <authorList>
            <person name="Brown T."/>
            <person name="Elewa A."/>
            <person name="Iarovenko S."/>
            <person name="Subramanian E."/>
            <person name="Araus A.J."/>
            <person name="Petzold A."/>
            <person name="Susuki M."/>
            <person name="Suzuki K.-i.T."/>
            <person name="Hayashi T."/>
            <person name="Toyoda A."/>
            <person name="Oliveira C."/>
            <person name="Osipova E."/>
            <person name="Leigh N.D."/>
            <person name="Simon A."/>
            <person name="Yun M.H."/>
        </authorList>
    </citation>
    <scope>NUCLEOTIDE SEQUENCE</scope>
    <source>
        <strain evidence="2">20211129_DDA</strain>
        <tissue evidence="2">Liver</tissue>
    </source>
</reference>
<feature type="compositionally biased region" description="Basic residues" evidence="1">
    <location>
        <begin position="17"/>
        <end position="27"/>
    </location>
</feature>
<gene>
    <name evidence="2" type="ORF">NDU88_009913</name>
</gene>
<organism evidence="2 3">
    <name type="scientific">Pleurodeles waltl</name>
    <name type="common">Iberian ribbed newt</name>
    <dbReference type="NCBI Taxonomy" id="8319"/>
    <lineage>
        <taxon>Eukaryota</taxon>
        <taxon>Metazoa</taxon>
        <taxon>Chordata</taxon>
        <taxon>Craniata</taxon>
        <taxon>Vertebrata</taxon>
        <taxon>Euteleostomi</taxon>
        <taxon>Amphibia</taxon>
        <taxon>Batrachia</taxon>
        <taxon>Caudata</taxon>
        <taxon>Salamandroidea</taxon>
        <taxon>Salamandridae</taxon>
        <taxon>Pleurodelinae</taxon>
        <taxon>Pleurodeles</taxon>
    </lineage>
</organism>